<keyword evidence="2" id="KW-1185">Reference proteome</keyword>
<dbReference type="EMBL" id="AOID01000064">
    <property type="protein sequence ID" value="ELY62966.1"/>
    <property type="molecule type" value="Genomic_DNA"/>
</dbReference>
<sequence>MLANARAVDGFLTDKFGGTNVAFVHAALQGPWIVSTLRLSCDYARNSHMTGNEARALIATISDHRSWGNSPYVTQLLARLE</sequence>
<protein>
    <submittedName>
        <fullName evidence="1">Uncharacterized protein</fullName>
    </submittedName>
</protein>
<reference evidence="1 2" key="1">
    <citation type="journal article" date="2014" name="PLoS Genet.">
        <title>Phylogenetically driven sequencing of extremely halophilic archaea reveals strategies for static and dynamic osmo-response.</title>
        <authorList>
            <person name="Becker E.A."/>
            <person name="Seitzer P.M."/>
            <person name="Tritt A."/>
            <person name="Larsen D."/>
            <person name="Krusor M."/>
            <person name="Yao A.I."/>
            <person name="Wu D."/>
            <person name="Madern D."/>
            <person name="Eisen J.A."/>
            <person name="Darling A.E."/>
            <person name="Facciotti M.T."/>
        </authorList>
    </citation>
    <scope>NUCLEOTIDE SEQUENCE [LARGE SCALE GENOMIC DNA]</scope>
    <source>
        <strain evidence="1 2">JCM 10478</strain>
    </source>
</reference>
<name>L9XNJ4_9EURY</name>
<evidence type="ECO:0000313" key="1">
    <source>
        <dbReference type="EMBL" id="ELY62966.1"/>
    </source>
</evidence>
<gene>
    <name evidence="1" type="ORF">C489_20671</name>
</gene>
<comment type="caution">
    <text evidence="1">The sequence shown here is derived from an EMBL/GenBank/DDBJ whole genome shotgun (WGS) entry which is preliminary data.</text>
</comment>
<proteinExistence type="predicted"/>
<organism evidence="1 2">
    <name type="scientific">Natrinema versiforme JCM 10478</name>
    <dbReference type="NCBI Taxonomy" id="1227496"/>
    <lineage>
        <taxon>Archaea</taxon>
        <taxon>Methanobacteriati</taxon>
        <taxon>Methanobacteriota</taxon>
        <taxon>Stenosarchaea group</taxon>
        <taxon>Halobacteria</taxon>
        <taxon>Halobacteriales</taxon>
        <taxon>Natrialbaceae</taxon>
        <taxon>Natrinema</taxon>
    </lineage>
</organism>
<evidence type="ECO:0000313" key="2">
    <source>
        <dbReference type="Proteomes" id="UP000011632"/>
    </source>
</evidence>
<accession>L9XNJ4</accession>
<dbReference type="Proteomes" id="UP000011632">
    <property type="component" value="Unassembled WGS sequence"/>
</dbReference>
<dbReference type="AlphaFoldDB" id="L9XNJ4"/>